<dbReference type="RefSeq" id="WP_211868390.1">
    <property type="nucleotide sequence ID" value="NZ_JAAEDI010000009.1"/>
</dbReference>
<keyword evidence="2" id="KW-1185">Reference proteome</keyword>
<name>A0ABS5EG44_9PROT</name>
<protein>
    <submittedName>
        <fullName evidence="1">Uncharacterized protein</fullName>
    </submittedName>
</protein>
<comment type="caution">
    <text evidence="1">The sequence shown here is derived from an EMBL/GenBank/DDBJ whole genome shotgun (WGS) entry which is preliminary data.</text>
</comment>
<reference evidence="2" key="1">
    <citation type="journal article" date="2021" name="Syst. Appl. Microbiol.">
        <title>Roseomonas hellenica sp. nov., isolated from roots of wild-growing Alkanna tinctoria.</title>
        <authorList>
            <person name="Rat A."/>
            <person name="Naranjo H.D."/>
            <person name="Lebbe L."/>
            <person name="Cnockaert M."/>
            <person name="Krigas N."/>
            <person name="Grigoriadou K."/>
            <person name="Maloupa E."/>
            <person name="Willems A."/>
        </authorList>
    </citation>
    <scope>NUCLEOTIDE SEQUENCE [LARGE SCALE GENOMIC DNA]</scope>
    <source>
        <strain evidence="2">LMG 31159</strain>
    </source>
</reference>
<evidence type="ECO:0000313" key="2">
    <source>
        <dbReference type="Proteomes" id="UP000698752"/>
    </source>
</evidence>
<dbReference type="Proteomes" id="UP000698752">
    <property type="component" value="Unassembled WGS sequence"/>
</dbReference>
<evidence type="ECO:0000313" key="1">
    <source>
        <dbReference type="EMBL" id="MBR0649998.1"/>
    </source>
</evidence>
<accession>A0ABS5EG44</accession>
<organism evidence="1 2">
    <name type="scientific">Neoroseomonas terrae</name>
    <dbReference type="NCBI Taxonomy" id="424799"/>
    <lineage>
        <taxon>Bacteria</taxon>
        <taxon>Pseudomonadati</taxon>
        <taxon>Pseudomonadota</taxon>
        <taxon>Alphaproteobacteria</taxon>
        <taxon>Acetobacterales</taxon>
        <taxon>Acetobacteraceae</taxon>
        <taxon>Neoroseomonas</taxon>
    </lineage>
</organism>
<gene>
    <name evidence="1" type="ORF">GXW78_10020</name>
</gene>
<proteinExistence type="predicted"/>
<sequence>MLDLLSHISLPAAGRQFAPADTPLADPTARLPSNIDGTAALLDQLLSEVEDDLREGRSRAAGTALGIAGTRLALEEVRNSQPPRHVEWLAAYLRSAAAELAANEPAKALKAVRLARLSLRP</sequence>
<dbReference type="EMBL" id="JAAEDI010000009">
    <property type="protein sequence ID" value="MBR0649998.1"/>
    <property type="molecule type" value="Genomic_DNA"/>
</dbReference>